<organism evidence="8">
    <name type="scientific">Aphanomyces astaci</name>
    <name type="common">Crayfish plague agent</name>
    <dbReference type="NCBI Taxonomy" id="112090"/>
    <lineage>
        <taxon>Eukaryota</taxon>
        <taxon>Sar</taxon>
        <taxon>Stramenopiles</taxon>
        <taxon>Oomycota</taxon>
        <taxon>Saprolegniomycetes</taxon>
        <taxon>Saprolegniales</taxon>
        <taxon>Verrucalvaceae</taxon>
        <taxon>Aphanomyces</taxon>
    </lineage>
</organism>
<dbReference type="OrthoDB" id="73498at2759"/>
<keyword evidence="5 6" id="KW-0472">Membrane</keyword>
<reference evidence="8" key="1">
    <citation type="submission" date="2013-12" db="EMBL/GenBank/DDBJ databases">
        <title>The Genome Sequence of Aphanomyces astaci APO3.</title>
        <authorList>
            <consortium name="The Broad Institute Genomics Platform"/>
            <person name="Russ C."/>
            <person name="Tyler B."/>
            <person name="van West P."/>
            <person name="Dieguez-Uribeondo J."/>
            <person name="Young S.K."/>
            <person name="Zeng Q."/>
            <person name="Gargeya S."/>
            <person name="Fitzgerald M."/>
            <person name="Abouelleil A."/>
            <person name="Alvarado L."/>
            <person name="Chapman S.B."/>
            <person name="Gainer-Dewar J."/>
            <person name="Goldberg J."/>
            <person name="Griggs A."/>
            <person name="Gujja S."/>
            <person name="Hansen M."/>
            <person name="Howarth C."/>
            <person name="Imamovic A."/>
            <person name="Ireland A."/>
            <person name="Larimer J."/>
            <person name="McCowan C."/>
            <person name="Murphy C."/>
            <person name="Pearson M."/>
            <person name="Poon T.W."/>
            <person name="Priest M."/>
            <person name="Roberts A."/>
            <person name="Saif S."/>
            <person name="Shea T."/>
            <person name="Sykes S."/>
            <person name="Wortman J."/>
            <person name="Nusbaum C."/>
            <person name="Birren B."/>
        </authorList>
    </citation>
    <scope>NUCLEOTIDE SEQUENCE [LARGE SCALE GENOMIC DNA]</scope>
    <source>
        <strain evidence="8">APO3</strain>
    </source>
</reference>
<dbReference type="AlphaFoldDB" id="W4GLR0"/>
<name>W4GLR0_APHAT</name>
<dbReference type="SUPFAM" id="SSF103473">
    <property type="entry name" value="MFS general substrate transporter"/>
    <property type="match status" value="1"/>
</dbReference>
<feature type="transmembrane region" description="Helical" evidence="6">
    <location>
        <begin position="87"/>
        <end position="106"/>
    </location>
</feature>
<evidence type="ECO:0008006" key="9">
    <source>
        <dbReference type="Google" id="ProtNLM"/>
    </source>
</evidence>
<dbReference type="PANTHER" id="PTHR19444">
    <property type="entry name" value="UNC-93 RELATED"/>
    <property type="match status" value="1"/>
</dbReference>
<dbReference type="PANTHER" id="PTHR19444:SF13">
    <property type="entry name" value="PROTEIN UNC-93 HOMOLOG A"/>
    <property type="match status" value="1"/>
</dbReference>
<evidence type="ECO:0000256" key="4">
    <source>
        <dbReference type="ARBA" id="ARBA00022989"/>
    </source>
</evidence>
<evidence type="ECO:0000256" key="7">
    <source>
        <dbReference type="SAM" id="SignalP"/>
    </source>
</evidence>
<evidence type="ECO:0000313" key="8">
    <source>
        <dbReference type="EMBL" id="ETV80301.1"/>
    </source>
</evidence>
<evidence type="ECO:0000256" key="3">
    <source>
        <dbReference type="ARBA" id="ARBA00022692"/>
    </source>
</evidence>
<proteinExistence type="inferred from homology"/>
<dbReference type="STRING" id="112090.W4GLR0"/>
<accession>W4GLR0</accession>
<sequence>MTDASACIRSALILSCAFFLIFTASSGIDNLETSILPGKCDGCAGASHGICQWQDVCQDKIETSCDQVCEAPFKECTSSLGSTMLGLAYLSFTVCSFGASYGPLAFGEKASMVASSLSYSLYGLVNLIVALYPTYTRLHWYLMVPLSVLSGVSSSVIWISQASYLTALSGHYAQLQHLVSPGSALGLFNGIFFAGYNASQIAGNLISFAVLGALQWPTTALFAVYMVLSLLGSFLLTLLPKVVAATQDTTNDVTTQVETSKLLKPDYSFAPSKSFNALWLVACDRRMVLLGPVMIFHGLQQGFVTGEFTAHVIRESLGSASIGIVMAVYGVVNVMSAFAFGKIADRFGPMGPLLFGLAVVFVAYCTWLVHPIARCDGQWMVVVATAILLSLADSSSTAMLNVILGQEFPANSVHAFSVFRVYHAGSTSASFLTFRFLSLQGRLATMMAVVVVASATFVLFCLRYRTPAKQLAHGRV</sequence>
<feature type="transmembrane region" description="Helical" evidence="6">
    <location>
        <begin position="443"/>
        <end position="462"/>
    </location>
</feature>
<feature type="chain" id="PRO_5004842637" description="Major facilitator superfamily (MFS) profile domain-containing protein" evidence="7">
    <location>
        <begin position="28"/>
        <end position="476"/>
    </location>
</feature>
<evidence type="ECO:0000256" key="6">
    <source>
        <dbReference type="SAM" id="Phobius"/>
    </source>
</evidence>
<evidence type="ECO:0000256" key="2">
    <source>
        <dbReference type="ARBA" id="ARBA00009172"/>
    </source>
</evidence>
<dbReference type="GeneID" id="20808628"/>
<keyword evidence="4 6" id="KW-1133">Transmembrane helix</keyword>
<feature type="transmembrane region" description="Helical" evidence="6">
    <location>
        <begin position="178"/>
        <end position="196"/>
    </location>
</feature>
<keyword evidence="3 6" id="KW-0812">Transmembrane</keyword>
<comment type="subcellular location">
    <subcellularLocation>
        <location evidence="1">Membrane</location>
        <topology evidence="1">Multi-pass membrane protein</topology>
    </subcellularLocation>
</comment>
<dbReference type="GO" id="GO:0016020">
    <property type="term" value="C:membrane"/>
    <property type="evidence" value="ECO:0007669"/>
    <property type="project" value="UniProtKB-SubCell"/>
</dbReference>
<feature type="transmembrane region" description="Helical" evidence="6">
    <location>
        <begin position="113"/>
        <end position="132"/>
    </location>
</feature>
<protein>
    <recommendedName>
        <fullName evidence="9">Major facilitator superfamily (MFS) profile domain-containing protein</fullName>
    </recommendedName>
</protein>
<dbReference type="InterPro" id="IPR051951">
    <property type="entry name" value="UNC-93_regulatory"/>
</dbReference>
<keyword evidence="7" id="KW-0732">Signal</keyword>
<feature type="transmembrane region" description="Helical" evidence="6">
    <location>
        <begin position="138"/>
        <end position="158"/>
    </location>
</feature>
<dbReference type="VEuPathDB" id="FungiDB:H257_06632"/>
<dbReference type="InterPro" id="IPR010291">
    <property type="entry name" value="Ion_channel_UNC-93"/>
</dbReference>
<feature type="signal peptide" evidence="7">
    <location>
        <begin position="1"/>
        <end position="27"/>
    </location>
</feature>
<evidence type="ECO:0000256" key="5">
    <source>
        <dbReference type="ARBA" id="ARBA00023136"/>
    </source>
</evidence>
<feature type="transmembrane region" description="Helical" evidence="6">
    <location>
        <begin position="353"/>
        <end position="373"/>
    </location>
</feature>
<gene>
    <name evidence="8" type="ORF">H257_06632</name>
</gene>
<dbReference type="Pfam" id="PF05978">
    <property type="entry name" value="UNC-93"/>
    <property type="match status" value="1"/>
</dbReference>
<feature type="transmembrane region" description="Helical" evidence="6">
    <location>
        <begin position="319"/>
        <end position="341"/>
    </location>
</feature>
<feature type="transmembrane region" description="Helical" evidence="6">
    <location>
        <begin position="216"/>
        <end position="239"/>
    </location>
</feature>
<dbReference type="Gene3D" id="1.20.1250.20">
    <property type="entry name" value="MFS general substrate transporter like domains"/>
    <property type="match status" value="1"/>
</dbReference>
<comment type="similarity">
    <text evidence="2">Belongs to the unc-93 family.</text>
</comment>
<feature type="transmembrane region" description="Helical" evidence="6">
    <location>
        <begin position="379"/>
        <end position="404"/>
    </location>
</feature>
<evidence type="ECO:0000256" key="1">
    <source>
        <dbReference type="ARBA" id="ARBA00004141"/>
    </source>
</evidence>
<dbReference type="EMBL" id="KI913126">
    <property type="protein sequence ID" value="ETV80301.1"/>
    <property type="molecule type" value="Genomic_DNA"/>
</dbReference>
<dbReference type="InterPro" id="IPR036259">
    <property type="entry name" value="MFS_trans_sf"/>
</dbReference>
<dbReference type="RefSeq" id="XP_009830225.1">
    <property type="nucleotide sequence ID" value="XM_009831923.1"/>
</dbReference>